<organism evidence="1 2">
    <name type="scientific">Pontibacter anaerobius</name>
    <dbReference type="NCBI Taxonomy" id="2993940"/>
    <lineage>
        <taxon>Bacteria</taxon>
        <taxon>Pseudomonadati</taxon>
        <taxon>Bacteroidota</taxon>
        <taxon>Cytophagia</taxon>
        <taxon>Cytophagales</taxon>
        <taxon>Hymenobacteraceae</taxon>
        <taxon>Pontibacter</taxon>
    </lineage>
</organism>
<protein>
    <submittedName>
        <fullName evidence="1">Uncharacterized protein</fullName>
    </submittedName>
</protein>
<comment type="caution">
    <text evidence="1">The sequence shown here is derived from an EMBL/GenBank/DDBJ whole genome shotgun (WGS) entry which is preliminary data.</text>
</comment>
<dbReference type="Proteomes" id="UP001207228">
    <property type="component" value="Unassembled WGS sequence"/>
</dbReference>
<proteinExistence type="predicted"/>
<accession>A0ABT3RCW2</accession>
<sequence>MRTRKSAAERFRTRMSGTAVATSIKVWPKYKVWLQLSYKRNTIKGHKSGDLRQKGKTTLTYLLRASQELGTRRGQKKQKRRSFSGAALFINKYTSMLKLWQR</sequence>
<evidence type="ECO:0000313" key="1">
    <source>
        <dbReference type="EMBL" id="MCX2739682.1"/>
    </source>
</evidence>
<evidence type="ECO:0000313" key="2">
    <source>
        <dbReference type="Proteomes" id="UP001207228"/>
    </source>
</evidence>
<keyword evidence="2" id="KW-1185">Reference proteome</keyword>
<gene>
    <name evidence="1" type="ORF">OO017_06975</name>
</gene>
<dbReference type="RefSeq" id="WP_266051744.1">
    <property type="nucleotide sequence ID" value="NZ_JAPFQO010000003.1"/>
</dbReference>
<reference evidence="1 2" key="1">
    <citation type="submission" date="2022-11" db="EMBL/GenBank/DDBJ databases">
        <title>The characterization of three novel Bacteroidetes species and genomic analysis of their roles in tidal elemental geochemical cycles.</title>
        <authorList>
            <person name="Ma K.-J."/>
        </authorList>
    </citation>
    <scope>NUCLEOTIDE SEQUENCE [LARGE SCALE GENOMIC DNA]</scope>
    <source>
        <strain evidence="1 2">M82</strain>
    </source>
</reference>
<name>A0ABT3RCW2_9BACT</name>
<dbReference type="EMBL" id="JAPFQO010000003">
    <property type="protein sequence ID" value="MCX2739682.1"/>
    <property type="molecule type" value="Genomic_DNA"/>
</dbReference>